<dbReference type="Gene3D" id="1.20.1720.10">
    <property type="entry name" value="Multidrug resistance protein D"/>
    <property type="match status" value="1"/>
</dbReference>
<gene>
    <name evidence="11" type="primary">emrB_1</name>
    <name evidence="11" type="ORF">MSIMFB_02724</name>
</gene>
<dbReference type="Gene3D" id="1.20.1250.20">
    <property type="entry name" value="MFS general substrate transporter like domains"/>
    <property type="match status" value="1"/>
</dbReference>
<comment type="similarity">
    <text evidence="2">Belongs to the major facilitator superfamily. EmrB family.</text>
</comment>
<evidence type="ECO:0000256" key="8">
    <source>
        <dbReference type="SAM" id="MobiDB-lite"/>
    </source>
</evidence>
<keyword evidence="4" id="KW-1003">Cell membrane</keyword>
<name>A0A7Z7NA07_9MYCO</name>
<evidence type="ECO:0000256" key="7">
    <source>
        <dbReference type="ARBA" id="ARBA00023136"/>
    </source>
</evidence>
<feature type="transmembrane region" description="Helical" evidence="9">
    <location>
        <begin position="214"/>
        <end position="236"/>
    </location>
</feature>
<dbReference type="InterPro" id="IPR004638">
    <property type="entry name" value="EmrB-like"/>
</dbReference>
<dbReference type="InterPro" id="IPR020846">
    <property type="entry name" value="MFS_dom"/>
</dbReference>
<keyword evidence="5 9" id="KW-0812">Transmembrane</keyword>
<dbReference type="GO" id="GO:0005886">
    <property type="term" value="C:plasma membrane"/>
    <property type="evidence" value="ECO:0007669"/>
    <property type="project" value="UniProtKB-SubCell"/>
</dbReference>
<feature type="transmembrane region" description="Helical" evidence="9">
    <location>
        <begin position="127"/>
        <end position="146"/>
    </location>
</feature>
<evidence type="ECO:0000313" key="11">
    <source>
        <dbReference type="EMBL" id="SOJ55235.1"/>
    </source>
</evidence>
<dbReference type="Pfam" id="PF07690">
    <property type="entry name" value="MFS_1"/>
    <property type="match status" value="2"/>
</dbReference>
<organism evidence="11 12">
    <name type="scientific">Mycobacterium simulans</name>
    <dbReference type="NCBI Taxonomy" id="627089"/>
    <lineage>
        <taxon>Bacteria</taxon>
        <taxon>Bacillati</taxon>
        <taxon>Actinomycetota</taxon>
        <taxon>Actinomycetes</taxon>
        <taxon>Mycobacteriales</taxon>
        <taxon>Mycobacteriaceae</taxon>
        <taxon>Mycobacterium</taxon>
    </lineage>
</organism>
<evidence type="ECO:0000313" key="12">
    <source>
        <dbReference type="Proteomes" id="UP000554965"/>
    </source>
</evidence>
<keyword evidence="7 9" id="KW-0472">Membrane</keyword>
<evidence type="ECO:0000256" key="2">
    <source>
        <dbReference type="ARBA" id="ARBA00008537"/>
    </source>
</evidence>
<keyword evidence="12" id="KW-1185">Reference proteome</keyword>
<accession>A0A7Z7NA07</accession>
<dbReference type="NCBIfam" id="TIGR00711">
    <property type="entry name" value="efflux_EmrB"/>
    <property type="match status" value="1"/>
</dbReference>
<evidence type="ECO:0000256" key="5">
    <source>
        <dbReference type="ARBA" id="ARBA00022692"/>
    </source>
</evidence>
<keyword evidence="3" id="KW-0813">Transport</keyword>
<evidence type="ECO:0000256" key="3">
    <source>
        <dbReference type="ARBA" id="ARBA00022448"/>
    </source>
</evidence>
<evidence type="ECO:0000256" key="9">
    <source>
        <dbReference type="SAM" id="Phobius"/>
    </source>
</evidence>
<feature type="transmembrane region" description="Helical" evidence="9">
    <location>
        <begin position="523"/>
        <end position="545"/>
    </location>
</feature>
<dbReference type="PANTHER" id="PTHR42718">
    <property type="entry name" value="MAJOR FACILITATOR SUPERFAMILY MULTIDRUG TRANSPORTER MFSC"/>
    <property type="match status" value="1"/>
</dbReference>
<evidence type="ECO:0000256" key="4">
    <source>
        <dbReference type="ARBA" id="ARBA00022475"/>
    </source>
</evidence>
<dbReference type="InterPro" id="IPR036259">
    <property type="entry name" value="MFS_trans_sf"/>
</dbReference>
<feature type="transmembrane region" description="Helical" evidence="9">
    <location>
        <begin position="349"/>
        <end position="370"/>
    </location>
</feature>
<keyword evidence="6 9" id="KW-1133">Transmembrane helix</keyword>
<dbReference type="CDD" id="cd17503">
    <property type="entry name" value="MFS_LmrB_MDR_like"/>
    <property type="match status" value="1"/>
</dbReference>
<dbReference type="EMBL" id="OCTY01000002">
    <property type="protein sequence ID" value="SOJ55235.1"/>
    <property type="molecule type" value="Genomic_DNA"/>
</dbReference>
<feature type="transmembrane region" description="Helical" evidence="9">
    <location>
        <begin position="248"/>
        <end position="266"/>
    </location>
</feature>
<feature type="transmembrane region" description="Helical" evidence="9">
    <location>
        <begin position="382"/>
        <end position="402"/>
    </location>
</feature>
<evidence type="ECO:0000256" key="6">
    <source>
        <dbReference type="ARBA" id="ARBA00022989"/>
    </source>
</evidence>
<evidence type="ECO:0000256" key="1">
    <source>
        <dbReference type="ARBA" id="ARBA00004651"/>
    </source>
</evidence>
<feature type="domain" description="Major facilitator superfamily (MFS) profile" evidence="10">
    <location>
        <begin position="61"/>
        <end position="550"/>
    </location>
</feature>
<dbReference type="PROSITE" id="PS50850">
    <property type="entry name" value="MFS"/>
    <property type="match status" value="1"/>
</dbReference>
<dbReference type="AlphaFoldDB" id="A0A7Z7NA07"/>
<reference evidence="11 12" key="1">
    <citation type="submission" date="2017-10" db="EMBL/GenBank/DDBJ databases">
        <authorList>
            <consortium name="Urmite Genomes"/>
        </authorList>
    </citation>
    <scope>NUCLEOTIDE SEQUENCE [LARGE SCALE GENOMIC DNA]</scope>
    <source>
        <strain evidence="11 12">FB-527</strain>
    </source>
</reference>
<feature type="transmembrane region" description="Helical" evidence="9">
    <location>
        <begin position="408"/>
        <end position="434"/>
    </location>
</feature>
<evidence type="ECO:0000259" key="10">
    <source>
        <dbReference type="PROSITE" id="PS50850"/>
    </source>
</evidence>
<feature type="region of interest" description="Disordered" evidence="8">
    <location>
        <begin position="1"/>
        <end position="41"/>
    </location>
</feature>
<dbReference type="GO" id="GO:0022857">
    <property type="term" value="F:transmembrane transporter activity"/>
    <property type="evidence" value="ECO:0007669"/>
    <property type="project" value="InterPro"/>
</dbReference>
<proteinExistence type="inferred from homology"/>
<feature type="transmembrane region" description="Helical" evidence="9">
    <location>
        <begin position="311"/>
        <end position="337"/>
    </location>
</feature>
<feature type="transmembrane region" description="Helical" evidence="9">
    <location>
        <begin position="95"/>
        <end position="115"/>
    </location>
</feature>
<feature type="transmembrane region" description="Helical" evidence="9">
    <location>
        <begin position="152"/>
        <end position="173"/>
    </location>
</feature>
<comment type="caution">
    <text evidence="11">The sequence shown here is derived from an EMBL/GenBank/DDBJ whole genome shotgun (WGS) entry which is preliminary data.</text>
</comment>
<protein>
    <submittedName>
        <fullName evidence="11">Multidrug export protein EmrB</fullName>
    </submittedName>
</protein>
<sequence length="559" mass="58757">MAVLRRAGHPRETKLPMPAPIEQTSNSDAAVLPDNASGSSGQLHLDVRDYPSRLDARLLRVAAVCVLASLTVGLDTTVVFVAQRTLINAFDSTEAVVAWTMIGYVLALATVTPLAGWAADRFGAKRLFIASVLCFTLSSVLCAMASNIISLIMFRVLQGFGGGMLMPLVMTIVAREAGPERLGRLMAALGIPMFLGPVGGPILGGWLIDAYGWKSIFLINLPVGVTASILAAIIFAKDQSRPSQTFDFLGTLLLSPGLAALLYGVSSMPGRGTVVDTHVWLPATIGLVLIMCFVFHALYRTDHPLIDMRLFTNPMVAGANAFIFLSALGFAGSGILYPNYFQQALHLAPLQAGLATIPIGLGAALSVPLAGRFLDKRGPAKVLMVGAILVSTGTGIFAYGVAHQDAYLPVLVVGLAIVGLGLSCTQIPASAAAVQTLMPDQIARGSTLVSVNYQVAGSVAYALMSVTLTHQLNRSENIRAAKTIANVQKAATTHGQPVDPAAIPRRVLSPDFAASVMHDLCHAYTVAFVIAFVLVALAFIPAALLPKKRTALGVTQTPT</sequence>
<dbReference type="SUPFAM" id="SSF103473">
    <property type="entry name" value="MFS general substrate transporter"/>
    <property type="match status" value="1"/>
</dbReference>
<comment type="subcellular location">
    <subcellularLocation>
        <location evidence="1">Cell membrane</location>
        <topology evidence="1">Multi-pass membrane protein</topology>
    </subcellularLocation>
</comment>
<feature type="transmembrane region" description="Helical" evidence="9">
    <location>
        <begin position="278"/>
        <end position="299"/>
    </location>
</feature>
<feature type="transmembrane region" description="Helical" evidence="9">
    <location>
        <begin position="185"/>
        <end position="208"/>
    </location>
</feature>
<dbReference type="Proteomes" id="UP000554965">
    <property type="component" value="Unassembled WGS sequence"/>
</dbReference>
<dbReference type="PANTHER" id="PTHR42718:SF9">
    <property type="entry name" value="MAJOR FACILITATOR SUPERFAMILY MULTIDRUG TRANSPORTER MFSC"/>
    <property type="match status" value="1"/>
</dbReference>
<feature type="transmembrane region" description="Helical" evidence="9">
    <location>
        <begin position="58"/>
        <end position="83"/>
    </location>
</feature>
<dbReference type="InterPro" id="IPR011701">
    <property type="entry name" value="MFS"/>
</dbReference>